<sequence length="268" mass="29965">MGLWGTELEAQVLRLKEEMMAYGLPSRTLKANKAEVSRRHDKEVTGLRSQIAELEAEAEKEKLMETLPLLVNCLLCSLEFSWTLALLQRSVMSLGAYFLSGEIRKEIPNVLKLTLKLEEGDAIRLSKEGSALFNRGDLFCCDAKSFLQDRILLTLHKAVTTVITNGFAKGKKAELIVSCKCGPLALQGRWRSSFYYFEQVSLGRGRGLLQALETHSIMRISAAILVKGDRTLALMMSVIVVTIPVGIFFFITPFGVKHISFDEFLCQL</sequence>
<organism evidence="3">
    <name type="scientific">Tanacetum cinerariifolium</name>
    <name type="common">Dalmatian daisy</name>
    <name type="synonym">Chrysanthemum cinerariifolium</name>
    <dbReference type="NCBI Taxonomy" id="118510"/>
    <lineage>
        <taxon>Eukaryota</taxon>
        <taxon>Viridiplantae</taxon>
        <taxon>Streptophyta</taxon>
        <taxon>Embryophyta</taxon>
        <taxon>Tracheophyta</taxon>
        <taxon>Spermatophyta</taxon>
        <taxon>Magnoliopsida</taxon>
        <taxon>eudicotyledons</taxon>
        <taxon>Gunneridae</taxon>
        <taxon>Pentapetalae</taxon>
        <taxon>asterids</taxon>
        <taxon>campanulids</taxon>
        <taxon>Asterales</taxon>
        <taxon>Asteraceae</taxon>
        <taxon>Asteroideae</taxon>
        <taxon>Anthemideae</taxon>
        <taxon>Anthemidinae</taxon>
        <taxon>Tanacetum</taxon>
    </lineage>
</organism>
<comment type="caution">
    <text evidence="3">The sequence shown here is derived from an EMBL/GenBank/DDBJ whole genome shotgun (WGS) entry which is preliminary data.</text>
</comment>
<protein>
    <submittedName>
        <fullName evidence="3">Uncharacterized protein</fullName>
    </submittedName>
</protein>
<evidence type="ECO:0000256" key="2">
    <source>
        <dbReference type="SAM" id="Phobius"/>
    </source>
</evidence>
<keyword evidence="2" id="KW-0472">Membrane</keyword>
<dbReference type="EMBL" id="BKCJ010001433">
    <property type="protein sequence ID" value="GEU41403.1"/>
    <property type="molecule type" value="Genomic_DNA"/>
</dbReference>
<proteinExistence type="predicted"/>
<reference evidence="3" key="1">
    <citation type="journal article" date="2019" name="Sci. Rep.">
        <title>Draft genome of Tanacetum cinerariifolium, the natural source of mosquito coil.</title>
        <authorList>
            <person name="Yamashiro T."/>
            <person name="Shiraishi A."/>
            <person name="Satake H."/>
            <person name="Nakayama K."/>
        </authorList>
    </citation>
    <scope>NUCLEOTIDE SEQUENCE</scope>
</reference>
<accession>A0A6L2JWK0</accession>
<gene>
    <name evidence="3" type="ORF">Tci_013381</name>
</gene>
<feature type="transmembrane region" description="Helical" evidence="2">
    <location>
        <begin position="232"/>
        <end position="251"/>
    </location>
</feature>
<evidence type="ECO:0000313" key="3">
    <source>
        <dbReference type="EMBL" id="GEU41403.1"/>
    </source>
</evidence>
<keyword evidence="2" id="KW-0812">Transmembrane</keyword>
<evidence type="ECO:0000256" key="1">
    <source>
        <dbReference type="SAM" id="Coils"/>
    </source>
</evidence>
<keyword evidence="1" id="KW-0175">Coiled coil</keyword>
<feature type="coiled-coil region" evidence="1">
    <location>
        <begin position="37"/>
        <end position="64"/>
    </location>
</feature>
<keyword evidence="2" id="KW-1133">Transmembrane helix</keyword>
<name>A0A6L2JWK0_TANCI</name>
<dbReference type="AlphaFoldDB" id="A0A6L2JWK0"/>